<proteinExistence type="predicted"/>
<gene>
    <name evidence="1" type="ORF">LSTR_LSTR011479</name>
</gene>
<reference evidence="1 2" key="1">
    <citation type="journal article" date="2017" name="Gigascience">
        <title>Genome sequence of the small brown planthopper, Laodelphax striatellus.</title>
        <authorList>
            <person name="Zhu J."/>
            <person name="Jiang F."/>
            <person name="Wang X."/>
            <person name="Yang P."/>
            <person name="Bao Y."/>
            <person name="Zhao W."/>
            <person name="Wang W."/>
            <person name="Lu H."/>
            <person name="Wang Q."/>
            <person name="Cui N."/>
            <person name="Li J."/>
            <person name="Chen X."/>
            <person name="Luo L."/>
            <person name="Yu J."/>
            <person name="Kang L."/>
            <person name="Cui F."/>
        </authorList>
    </citation>
    <scope>NUCLEOTIDE SEQUENCE [LARGE SCALE GENOMIC DNA]</scope>
    <source>
        <strain evidence="1">Lst14</strain>
    </source>
</reference>
<sequence length="86" mass="10089">MRLDTQRHGRKTLLNQLQRQLQWDIAAEALPAKTLAFGKFLEAADQFRPPKNRTKDTWLACDSIPKDMEEYSELAYKAIMDSRYSR</sequence>
<protein>
    <submittedName>
        <fullName evidence="1">Uncharacterized protein</fullName>
    </submittedName>
</protein>
<organism evidence="1 2">
    <name type="scientific">Laodelphax striatellus</name>
    <name type="common">Small brown planthopper</name>
    <name type="synonym">Delphax striatella</name>
    <dbReference type="NCBI Taxonomy" id="195883"/>
    <lineage>
        <taxon>Eukaryota</taxon>
        <taxon>Metazoa</taxon>
        <taxon>Ecdysozoa</taxon>
        <taxon>Arthropoda</taxon>
        <taxon>Hexapoda</taxon>
        <taxon>Insecta</taxon>
        <taxon>Pterygota</taxon>
        <taxon>Neoptera</taxon>
        <taxon>Paraneoptera</taxon>
        <taxon>Hemiptera</taxon>
        <taxon>Auchenorrhyncha</taxon>
        <taxon>Fulgoroidea</taxon>
        <taxon>Delphacidae</taxon>
        <taxon>Criomorphinae</taxon>
        <taxon>Laodelphax</taxon>
    </lineage>
</organism>
<dbReference type="Proteomes" id="UP000291343">
    <property type="component" value="Unassembled WGS sequence"/>
</dbReference>
<keyword evidence="2" id="KW-1185">Reference proteome</keyword>
<dbReference type="AlphaFoldDB" id="A0A482WP23"/>
<dbReference type="OrthoDB" id="6755972at2759"/>
<evidence type="ECO:0000313" key="2">
    <source>
        <dbReference type="Proteomes" id="UP000291343"/>
    </source>
</evidence>
<dbReference type="InParanoid" id="A0A482WP23"/>
<dbReference type="EMBL" id="QKKF02029863">
    <property type="protein sequence ID" value="RZF34982.1"/>
    <property type="molecule type" value="Genomic_DNA"/>
</dbReference>
<name>A0A482WP23_LAOST</name>
<comment type="caution">
    <text evidence="1">The sequence shown here is derived from an EMBL/GenBank/DDBJ whole genome shotgun (WGS) entry which is preliminary data.</text>
</comment>
<evidence type="ECO:0000313" key="1">
    <source>
        <dbReference type="EMBL" id="RZF34982.1"/>
    </source>
</evidence>
<accession>A0A482WP23</accession>